<name>A0ACC2KNA1_PERAE</name>
<evidence type="ECO:0000313" key="1">
    <source>
        <dbReference type="EMBL" id="KAJ8622629.1"/>
    </source>
</evidence>
<protein>
    <submittedName>
        <fullName evidence="1">Uncharacterized protein</fullName>
    </submittedName>
</protein>
<comment type="caution">
    <text evidence="1">The sequence shown here is derived from an EMBL/GenBank/DDBJ whole genome shotgun (WGS) entry which is preliminary data.</text>
</comment>
<keyword evidence="2" id="KW-1185">Reference proteome</keyword>
<proteinExistence type="predicted"/>
<dbReference type="EMBL" id="CM056818">
    <property type="protein sequence ID" value="KAJ8622629.1"/>
    <property type="molecule type" value="Genomic_DNA"/>
</dbReference>
<organism evidence="1 2">
    <name type="scientific">Persea americana</name>
    <name type="common">Avocado</name>
    <dbReference type="NCBI Taxonomy" id="3435"/>
    <lineage>
        <taxon>Eukaryota</taxon>
        <taxon>Viridiplantae</taxon>
        <taxon>Streptophyta</taxon>
        <taxon>Embryophyta</taxon>
        <taxon>Tracheophyta</taxon>
        <taxon>Spermatophyta</taxon>
        <taxon>Magnoliopsida</taxon>
        <taxon>Magnoliidae</taxon>
        <taxon>Laurales</taxon>
        <taxon>Lauraceae</taxon>
        <taxon>Persea</taxon>
    </lineage>
</organism>
<sequence length="94" mass="10504">MWFAHLLSVVVREKGEMQSASCLSYSCADSFCDFYTCVASALLLQFLGTLSHGLIRKFQGVCCCFSLGENPMKRANPTRESFQLFDSLLPFSCL</sequence>
<evidence type="ECO:0000313" key="2">
    <source>
        <dbReference type="Proteomes" id="UP001234297"/>
    </source>
</evidence>
<accession>A0ACC2KNA1</accession>
<gene>
    <name evidence="1" type="ORF">MRB53_031158</name>
</gene>
<dbReference type="Proteomes" id="UP001234297">
    <property type="component" value="Chromosome 10"/>
</dbReference>
<reference evidence="1 2" key="1">
    <citation type="journal article" date="2022" name="Hortic Res">
        <title>A haplotype resolved chromosomal level avocado genome allows analysis of novel avocado genes.</title>
        <authorList>
            <person name="Nath O."/>
            <person name="Fletcher S.J."/>
            <person name="Hayward A."/>
            <person name="Shaw L.M."/>
            <person name="Masouleh A.K."/>
            <person name="Furtado A."/>
            <person name="Henry R.J."/>
            <person name="Mitter N."/>
        </authorList>
    </citation>
    <scope>NUCLEOTIDE SEQUENCE [LARGE SCALE GENOMIC DNA]</scope>
    <source>
        <strain evidence="2">cv. Hass</strain>
    </source>
</reference>